<dbReference type="Gene3D" id="3.50.30.50">
    <property type="entry name" value="Putative cyclase"/>
    <property type="match status" value="1"/>
</dbReference>
<protein>
    <recommendedName>
        <fullName evidence="5">Cyclase</fullName>
    </recommendedName>
</protein>
<evidence type="ECO:0000256" key="2">
    <source>
        <dbReference type="SAM" id="MobiDB-lite"/>
    </source>
</evidence>
<dbReference type="InterPro" id="IPR007325">
    <property type="entry name" value="KFase/CYL"/>
</dbReference>
<dbReference type="GO" id="GO:0004061">
    <property type="term" value="F:arylformamidase activity"/>
    <property type="evidence" value="ECO:0007669"/>
    <property type="project" value="InterPro"/>
</dbReference>
<dbReference type="Pfam" id="PF04199">
    <property type="entry name" value="Cyclase"/>
    <property type="match status" value="1"/>
</dbReference>
<evidence type="ECO:0000313" key="4">
    <source>
        <dbReference type="Proteomes" id="UP000250140"/>
    </source>
</evidence>
<dbReference type="InterPro" id="IPR037175">
    <property type="entry name" value="KFase_sf"/>
</dbReference>
<dbReference type="EMBL" id="KV750092">
    <property type="protein sequence ID" value="OCL06300.1"/>
    <property type="molecule type" value="Genomic_DNA"/>
</dbReference>
<sequence>MPSSAVPHPRPPFSSLPLDPTGPPGNAWGLYGTSDSLGALNLLTPATVAAAATEIKTGERVSLDWPLNKPSYPSFDRNPFESKIVNRSKGEQKRSVNDDVLHFNTQCSSQWDGFRHYGYQKAKKYYNGHTQKELENPGVIGIDAWVEKGGIVGRGILLDYVSFCEKHSLALSAFTSTAIPLSHLCELIAEQNISFRAGDILFLRSGFTTAYERLSIDEQKALAERPSPDFIGLEATTGVLRWIWESGFAAVASDAPSFERAPIAGPHTAKGGQWKGEAWEGEIVGGGLLHQWLLGGWGLPIGEMFDLEALSKKCAELGRSSFFVSSVPLKVPGGVASPPNAVAIF</sequence>
<reference evidence="3 4" key="1">
    <citation type="journal article" date="2016" name="Nat. Commun.">
        <title>Ectomycorrhizal ecology is imprinted in the genome of the dominant symbiotic fungus Cenococcum geophilum.</title>
        <authorList>
            <consortium name="DOE Joint Genome Institute"/>
            <person name="Peter M."/>
            <person name="Kohler A."/>
            <person name="Ohm R.A."/>
            <person name="Kuo A."/>
            <person name="Krutzmann J."/>
            <person name="Morin E."/>
            <person name="Arend M."/>
            <person name="Barry K.W."/>
            <person name="Binder M."/>
            <person name="Choi C."/>
            <person name="Clum A."/>
            <person name="Copeland A."/>
            <person name="Grisel N."/>
            <person name="Haridas S."/>
            <person name="Kipfer T."/>
            <person name="LaButti K."/>
            <person name="Lindquist E."/>
            <person name="Lipzen A."/>
            <person name="Maire R."/>
            <person name="Meier B."/>
            <person name="Mihaltcheva S."/>
            <person name="Molinier V."/>
            <person name="Murat C."/>
            <person name="Poggeler S."/>
            <person name="Quandt C.A."/>
            <person name="Sperisen C."/>
            <person name="Tritt A."/>
            <person name="Tisserant E."/>
            <person name="Crous P.W."/>
            <person name="Henrissat B."/>
            <person name="Nehls U."/>
            <person name="Egli S."/>
            <person name="Spatafora J.W."/>
            <person name="Grigoriev I.V."/>
            <person name="Martin F.M."/>
        </authorList>
    </citation>
    <scope>NUCLEOTIDE SEQUENCE [LARGE SCALE GENOMIC DNA]</scope>
    <source>
        <strain evidence="3 4">CBS 207.34</strain>
    </source>
</reference>
<feature type="region of interest" description="Disordered" evidence="2">
    <location>
        <begin position="1"/>
        <end position="21"/>
    </location>
</feature>
<comment type="similarity">
    <text evidence="1">Belongs to the Cyclase 1 superfamily.</text>
</comment>
<dbReference type="GO" id="GO:0019441">
    <property type="term" value="P:L-tryptophan catabolic process to kynurenine"/>
    <property type="evidence" value="ECO:0007669"/>
    <property type="project" value="InterPro"/>
</dbReference>
<dbReference type="SUPFAM" id="SSF102198">
    <property type="entry name" value="Putative cyclase"/>
    <property type="match status" value="1"/>
</dbReference>
<dbReference type="PANTHER" id="PTHR34861:SF11">
    <property type="entry name" value="CYCLASE"/>
    <property type="match status" value="1"/>
</dbReference>
<evidence type="ECO:0008006" key="5">
    <source>
        <dbReference type="Google" id="ProtNLM"/>
    </source>
</evidence>
<gene>
    <name evidence="3" type="ORF">AOQ84DRAFT_411421</name>
</gene>
<dbReference type="AlphaFoldDB" id="A0A8E2EX89"/>
<keyword evidence="4" id="KW-1185">Reference proteome</keyword>
<dbReference type="PANTHER" id="PTHR34861">
    <property type="match status" value="1"/>
</dbReference>
<accession>A0A8E2EX89</accession>
<evidence type="ECO:0000256" key="1">
    <source>
        <dbReference type="ARBA" id="ARBA00007865"/>
    </source>
</evidence>
<evidence type="ECO:0000313" key="3">
    <source>
        <dbReference type="EMBL" id="OCL06300.1"/>
    </source>
</evidence>
<dbReference type="OrthoDB" id="5396at2759"/>
<proteinExistence type="inferred from homology"/>
<dbReference type="Proteomes" id="UP000250140">
    <property type="component" value="Unassembled WGS sequence"/>
</dbReference>
<organism evidence="3 4">
    <name type="scientific">Glonium stellatum</name>
    <dbReference type="NCBI Taxonomy" id="574774"/>
    <lineage>
        <taxon>Eukaryota</taxon>
        <taxon>Fungi</taxon>
        <taxon>Dikarya</taxon>
        <taxon>Ascomycota</taxon>
        <taxon>Pezizomycotina</taxon>
        <taxon>Dothideomycetes</taxon>
        <taxon>Pleosporomycetidae</taxon>
        <taxon>Gloniales</taxon>
        <taxon>Gloniaceae</taxon>
        <taxon>Glonium</taxon>
    </lineage>
</organism>
<name>A0A8E2EX89_9PEZI</name>